<proteinExistence type="predicted"/>
<dbReference type="EMBL" id="GBHO01013028">
    <property type="protein sequence ID" value="JAG30576.1"/>
    <property type="molecule type" value="Transcribed_RNA"/>
</dbReference>
<gene>
    <name evidence="2" type="ORF">CM83_11382</name>
</gene>
<evidence type="ECO:0000313" key="2">
    <source>
        <dbReference type="EMBL" id="JAG30576.1"/>
    </source>
</evidence>
<evidence type="ECO:0000256" key="1">
    <source>
        <dbReference type="SAM" id="MobiDB-lite"/>
    </source>
</evidence>
<feature type="region of interest" description="Disordered" evidence="1">
    <location>
        <begin position="1"/>
        <end position="38"/>
    </location>
</feature>
<organism evidence="2">
    <name type="scientific">Lygus hesperus</name>
    <name type="common">Western plant bug</name>
    <dbReference type="NCBI Taxonomy" id="30085"/>
    <lineage>
        <taxon>Eukaryota</taxon>
        <taxon>Metazoa</taxon>
        <taxon>Ecdysozoa</taxon>
        <taxon>Arthropoda</taxon>
        <taxon>Hexapoda</taxon>
        <taxon>Insecta</taxon>
        <taxon>Pterygota</taxon>
        <taxon>Neoptera</taxon>
        <taxon>Paraneoptera</taxon>
        <taxon>Hemiptera</taxon>
        <taxon>Heteroptera</taxon>
        <taxon>Panheteroptera</taxon>
        <taxon>Cimicomorpha</taxon>
        <taxon>Miridae</taxon>
        <taxon>Mirini</taxon>
        <taxon>Lygus</taxon>
    </lineage>
</organism>
<accession>A0A0A9YG18</accession>
<name>A0A0A9YG18_LYGHE</name>
<reference evidence="2" key="1">
    <citation type="journal article" date="2014" name="PLoS ONE">
        <title>Transcriptome-Based Identification of ABC Transporters in the Western Tarnished Plant Bug Lygus hesperus.</title>
        <authorList>
            <person name="Hull J.J."/>
            <person name="Chaney K."/>
            <person name="Geib S.M."/>
            <person name="Fabrick J.A."/>
            <person name="Brent C.S."/>
            <person name="Walsh D."/>
            <person name="Lavine L.C."/>
        </authorList>
    </citation>
    <scope>NUCLEOTIDE SEQUENCE</scope>
</reference>
<dbReference type="AlphaFoldDB" id="A0A0A9YG18"/>
<reference evidence="2" key="2">
    <citation type="submission" date="2014-07" db="EMBL/GenBank/DDBJ databases">
        <authorList>
            <person name="Hull J."/>
        </authorList>
    </citation>
    <scope>NUCLEOTIDE SEQUENCE</scope>
</reference>
<sequence length="111" mass="13007">MYRDSTHPSHLPHPQHHLQPPHHEDASHAPMEAPPQPRRRVWILHHHPQHHQQLHHHPLYLQQQSIECVEPHKSQAPPNFVVHPYHGYVHSSLAHPTHNLVNSLHEVLTLV</sequence>
<protein>
    <submittedName>
        <fullName evidence="2">Uncharacterized protein</fullName>
    </submittedName>
</protein>